<evidence type="ECO:0000313" key="3">
    <source>
        <dbReference type="EMBL" id="MBB4665985.1"/>
    </source>
</evidence>
<proteinExistence type="predicted"/>
<evidence type="ECO:0000313" key="4">
    <source>
        <dbReference type="Proteomes" id="UP000573729"/>
    </source>
</evidence>
<dbReference type="InterPro" id="IPR002559">
    <property type="entry name" value="Transposase_11"/>
</dbReference>
<dbReference type="GO" id="GO:0006313">
    <property type="term" value="P:DNA transposition"/>
    <property type="evidence" value="ECO:0007669"/>
    <property type="project" value="InterPro"/>
</dbReference>
<evidence type="ECO:0000256" key="1">
    <source>
        <dbReference type="SAM" id="MobiDB-lite"/>
    </source>
</evidence>
<feature type="region of interest" description="Disordered" evidence="1">
    <location>
        <begin position="114"/>
        <end position="136"/>
    </location>
</feature>
<gene>
    <name evidence="3" type="ORF">BKA24_000694</name>
</gene>
<dbReference type="PANTHER" id="PTHR30007:SF1">
    <property type="entry name" value="BLR1914 PROTEIN"/>
    <property type="match status" value="1"/>
</dbReference>
<dbReference type="NCBIfam" id="NF033580">
    <property type="entry name" value="transpos_IS5_3"/>
    <property type="match status" value="1"/>
</dbReference>
<accession>A0A7W7BNN5</accession>
<dbReference type="PANTHER" id="PTHR30007">
    <property type="entry name" value="PHP DOMAIN PROTEIN"/>
    <property type="match status" value="1"/>
</dbReference>
<keyword evidence="4" id="KW-1185">Reference proteome</keyword>
<name>A0A7W7BNN5_9MICO</name>
<dbReference type="Proteomes" id="UP000573729">
    <property type="component" value="Unassembled WGS sequence"/>
</dbReference>
<dbReference type="GO" id="GO:0003677">
    <property type="term" value="F:DNA binding"/>
    <property type="evidence" value="ECO:0007669"/>
    <property type="project" value="InterPro"/>
</dbReference>
<feature type="region of interest" description="Disordered" evidence="1">
    <location>
        <begin position="1"/>
        <end position="35"/>
    </location>
</feature>
<evidence type="ECO:0000259" key="2">
    <source>
        <dbReference type="Pfam" id="PF01609"/>
    </source>
</evidence>
<organism evidence="3 4">
    <name type="scientific">Microbacterium marinum</name>
    <dbReference type="NCBI Taxonomy" id="421115"/>
    <lineage>
        <taxon>Bacteria</taxon>
        <taxon>Bacillati</taxon>
        <taxon>Actinomycetota</taxon>
        <taxon>Actinomycetes</taxon>
        <taxon>Micrococcales</taxon>
        <taxon>Microbacteriaceae</taxon>
        <taxon>Microbacterium</taxon>
    </lineage>
</organism>
<dbReference type="EMBL" id="JACHMD010000001">
    <property type="protein sequence ID" value="MBB4665985.1"/>
    <property type="molecule type" value="Genomic_DNA"/>
</dbReference>
<dbReference type="RefSeq" id="WP_246367002.1">
    <property type="nucleotide sequence ID" value="NZ_JACHMD010000001.1"/>
</dbReference>
<feature type="domain" description="Transposase IS4-like" evidence="2">
    <location>
        <begin position="28"/>
        <end position="181"/>
    </location>
</feature>
<reference evidence="3 4" key="1">
    <citation type="submission" date="2020-08" db="EMBL/GenBank/DDBJ databases">
        <title>Sequencing the genomes of 1000 actinobacteria strains.</title>
        <authorList>
            <person name="Klenk H.-P."/>
        </authorList>
    </citation>
    <scope>NUCLEOTIDE SEQUENCE [LARGE SCALE GENOMIC DNA]</scope>
    <source>
        <strain evidence="3 4">DSM 24947</strain>
    </source>
</reference>
<dbReference type="GO" id="GO:0004803">
    <property type="term" value="F:transposase activity"/>
    <property type="evidence" value="ECO:0007669"/>
    <property type="project" value="InterPro"/>
</dbReference>
<dbReference type="AlphaFoldDB" id="A0A7W7BNN5"/>
<protein>
    <submittedName>
        <fullName evidence="3">Transposase</fullName>
    </submittedName>
</protein>
<comment type="caution">
    <text evidence="3">The sequence shown here is derived from an EMBL/GenBank/DDBJ whole genome shotgun (WGS) entry which is preliminary data.</text>
</comment>
<sequence length="192" mass="21361">MHPSSPTRPFRHLDLRRRPRGCVEPPDHAVGRSRGGLSTKIHQLVDGNGLPLVALLTAGQAGDSPMFLPLMGHLRVARPVGRPRTRPDAVRGDKAYSSRAIRGHLRARGIKAVIPEPSDQQGHRKRRGSRGGRPVGLDAADYKGRNVIERRYCHIKQWRGLATRYDKLAITYRAAVILNAVIAWTRQLSDMP</sequence>
<dbReference type="Pfam" id="PF01609">
    <property type="entry name" value="DDE_Tnp_1"/>
    <property type="match status" value="1"/>
</dbReference>